<comment type="caution">
    <text evidence="1">The sequence shown here is derived from an EMBL/GenBank/DDBJ whole genome shotgun (WGS) entry which is preliminary data.</text>
</comment>
<dbReference type="Gene3D" id="3.40.50.2300">
    <property type="match status" value="1"/>
</dbReference>
<evidence type="ECO:0008006" key="3">
    <source>
        <dbReference type="Google" id="ProtNLM"/>
    </source>
</evidence>
<evidence type="ECO:0000313" key="2">
    <source>
        <dbReference type="Proteomes" id="UP001375743"/>
    </source>
</evidence>
<sequence>MSTPRNNDLARKVLLLETRFPLALARARTLQRLGCRVLGPAGSASEAVDLLDRARPDLALLDPKLPKRQLARVIAALESCDVPSAFIVSDDDEPSFGHPALPDAAFSPNAAPELERLLGQLLS</sequence>
<name>A0ABU8XZP1_9PROT</name>
<gene>
    <name evidence="1" type="ORF">U1T56_21885</name>
</gene>
<evidence type="ECO:0000313" key="1">
    <source>
        <dbReference type="EMBL" id="MEK0085814.1"/>
    </source>
</evidence>
<keyword evidence="2" id="KW-1185">Reference proteome</keyword>
<accession>A0ABU8XZP1</accession>
<dbReference type="EMBL" id="JBBLZC010000035">
    <property type="protein sequence ID" value="MEK0085814.1"/>
    <property type="molecule type" value="Genomic_DNA"/>
</dbReference>
<proteinExistence type="predicted"/>
<dbReference type="SUPFAM" id="SSF52172">
    <property type="entry name" value="CheY-like"/>
    <property type="match status" value="1"/>
</dbReference>
<dbReference type="Proteomes" id="UP001375743">
    <property type="component" value="Unassembled WGS sequence"/>
</dbReference>
<reference evidence="1 2" key="1">
    <citation type="submission" date="2024-01" db="EMBL/GenBank/DDBJ databases">
        <title>Multi-omics insights into the function and evolution of sodium benzoate biodegradation pathways in Benzoatithermus flavus gen. nov., sp. nov. from hot spring.</title>
        <authorList>
            <person name="Hu C.-J."/>
            <person name="Li W.-J."/>
        </authorList>
    </citation>
    <scope>NUCLEOTIDE SEQUENCE [LARGE SCALE GENOMIC DNA]</scope>
    <source>
        <strain evidence="1 2">SYSU G07066</strain>
    </source>
</reference>
<dbReference type="InterPro" id="IPR011006">
    <property type="entry name" value="CheY-like_superfamily"/>
</dbReference>
<dbReference type="RefSeq" id="WP_418161663.1">
    <property type="nucleotide sequence ID" value="NZ_JBBLZC010000035.1"/>
</dbReference>
<organism evidence="1 2">
    <name type="scientific">Benzoatithermus flavus</name>
    <dbReference type="NCBI Taxonomy" id="3108223"/>
    <lineage>
        <taxon>Bacteria</taxon>
        <taxon>Pseudomonadati</taxon>
        <taxon>Pseudomonadota</taxon>
        <taxon>Alphaproteobacteria</taxon>
        <taxon>Geminicoccales</taxon>
        <taxon>Geminicoccaceae</taxon>
        <taxon>Benzoatithermus</taxon>
    </lineage>
</organism>
<protein>
    <recommendedName>
        <fullName evidence="3">Response regulatory domain-containing protein</fullName>
    </recommendedName>
</protein>